<reference evidence="1" key="1">
    <citation type="journal article" date="2020" name="Nature">
        <title>Giant virus diversity and host interactions through global metagenomics.</title>
        <authorList>
            <person name="Schulz F."/>
            <person name="Roux S."/>
            <person name="Paez-Espino D."/>
            <person name="Jungbluth S."/>
            <person name="Walsh D.A."/>
            <person name="Denef V.J."/>
            <person name="McMahon K.D."/>
            <person name="Konstantinidis K.T."/>
            <person name="Eloe-Fadrosh E.A."/>
            <person name="Kyrpides N.C."/>
            <person name="Woyke T."/>
        </authorList>
    </citation>
    <scope>NUCLEOTIDE SEQUENCE</scope>
    <source>
        <strain evidence="1">GVMAG-M-3300024302-11</strain>
    </source>
</reference>
<dbReference type="AlphaFoldDB" id="A0A6C0IXY2"/>
<dbReference type="EMBL" id="MN740265">
    <property type="protein sequence ID" value="QHT96717.1"/>
    <property type="molecule type" value="Genomic_DNA"/>
</dbReference>
<accession>A0A6C0IXY2</accession>
<sequence length="121" mass="14329">MNQLDERIEYEYRYEPDSDFALITKMFPDAKFQIGIPPYKLDNLITNKTLIIIKQVFNCDCYDMCIQEPKYFVIAGTCITSEYIIHELIKQGYKIDCKHVFIEGFEQSIDIDYQFNIIQSS</sequence>
<protein>
    <submittedName>
        <fullName evidence="1">Uncharacterized protein</fullName>
    </submittedName>
</protein>
<name>A0A6C0IXY2_9ZZZZ</name>
<organism evidence="1">
    <name type="scientific">viral metagenome</name>
    <dbReference type="NCBI Taxonomy" id="1070528"/>
    <lineage>
        <taxon>unclassified sequences</taxon>
        <taxon>metagenomes</taxon>
        <taxon>organismal metagenomes</taxon>
    </lineage>
</organism>
<proteinExistence type="predicted"/>
<evidence type="ECO:0000313" key="1">
    <source>
        <dbReference type="EMBL" id="QHT96717.1"/>
    </source>
</evidence>